<keyword evidence="2" id="KW-1185">Reference proteome</keyword>
<gene>
    <name evidence="1" type="ORF">ACI1P1_22905</name>
</gene>
<comment type="caution">
    <text evidence="1">The sequence shown here is derived from an EMBL/GenBank/DDBJ whole genome shotgun (WGS) entry which is preliminary data.</text>
</comment>
<evidence type="ECO:0000313" key="2">
    <source>
        <dbReference type="Proteomes" id="UP001631969"/>
    </source>
</evidence>
<proteinExistence type="predicted"/>
<reference evidence="1" key="1">
    <citation type="submission" date="2024-12" db="EMBL/GenBank/DDBJ databases">
        <authorList>
            <person name="Wu N."/>
        </authorList>
    </citation>
    <scope>NUCLEOTIDE SEQUENCE</scope>
    <source>
        <strain evidence="1">P15</strain>
    </source>
</reference>
<name>A0ACC7P2F5_9BACL</name>
<accession>A0ACC7P2F5</accession>
<sequence length="82" mass="8854">MSKRIGVINIIVQEFDGVAKVNAILHDSMDVIIGRMGLPYKERGISAVITLVVDATSDEISSLTGKLGKIEGINVKSVMNKR</sequence>
<organism evidence="1 2">
    <name type="scientific">Paenibacillus mesotrionivorans</name>
    <dbReference type="NCBI Taxonomy" id="3160968"/>
    <lineage>
        <taxon>Bacteria</taxon>
        <taxon>Bacillati</taxon>
        <taxon>Bacillota</taxon>
        <taxon>Bacilli</taxon>
        <taxon>Bacillales</taxon>
        <taxon>Paenibacillaceae</taxon>
        <taxon>Paenibacillus</taxon>
    </lineage>
</organism>
<dbReference type="Proteomes" id="UP001631969">
    <property type="component" value="Unassembled WGS sequence"/>
</dbReference>
<protein>
    <submittedName>
        <fullName evidence="1">TM1266 family iron-only hydrogenase system putative regulator</fullName>
    </submittedName>
</protein>
<evidence type="ECO:0000313" key="1">
    <source>
        <dbReference type="EMBL" id="MFM9331148.1"/>
    </source>
</evidence>
<dbReference type="EMBL" id="JBJURJ010000017">
    <property type="protein sequence ID" value="MFM9331148.1"/>
    <property type="molecule type" value="Genomic_DNA"/>
</dbReference>